<evidence type="ECO:0000259" key="7">
    <source>
        <dbReference type="Pfam" id="PF01029"/>
    </source>
</evidence>
<evidence type="ECO:0000256" key="5">
    <source>
        <dbReference type="ARBA" id="ARBA00023163"/>
    </source>
</evidence>
<dbReference type="Pfam" id="PF01029">
    <property type="entry name" value="NusB"/>
    <property type="match status" value="1"/>
</dbReference>
<dbReference type="InterPro" id="IPR035926">
    <property type="entry name" value="NusB-like_sf"/>
</dbReference>
<evidence type="ECO:0000256" key="1">
    <source>
        <dbReference type="ARBA" id="ARBA00005952"/>
    </source>
</evidence>
<dbReference type="PANTHER" id="PTHR11078:SF3">
    <property type="entry name" value="ANTITERMINATION NUSB DOMAIN-CONTAINING PROTEIN"/>
    <property type="match status" value="1"/>
</dbReference>
<keyword evidence="2 6" id="KW-0889">Transcription antitermination</keyword>
<comment type="caution">
    <text evidence="8">The sequence shown here is derived from an EMBL/GenBank/DDBJ whole genome shotgun (WGS) entry which is preliminary data.</text>
</comment>
<dbReference type="HAMAP" id="MF_00073">
    <property type="entry name" value="NusB"/>
    <property type="match status" value="1"/>
</dbReference>
<accession>A0ABV7D374</accession>
<dbReference type="InterPro" id="IPR011605">
    <property type="entry name" value="NusB_fam"/>
</dbReference>
<keyword evidence="5 6" id="KW-0804">Transcription</keyword>
<dbReference type="PANTHER" id="PTHR11078">
    <property type="entry name" value="N UTILIZATION SUBSTANCE PROTEIN B-RELATED"/>
    <property type="match status" value="1"/>
</dbReference>
<evidence type="ECO:0000313" key="8">
    <source>
        <dbReference type="EMBL" id="MFC3051164.1"/>
    </source>
</evidence>
<dbReference type="Proteomes" id="UP001595444">
    <property type="component" value="Unassembled WGS sequence"/>
</dbReference>
<sequence length="156" mass="17474">MASESPKQKMGGPRSAARLGCVQALYQLDMSDEPNVDRVINEYKKHRLGAELEGDQYIEADPNLFADITDGAWGRKDEWDAMIVPCLAKGWTLDRIEAIVRAIFRAGCYELVARPDVPTAVIINEYIDVAHAFYDRSEISFVNGVLDKLAKTTRPK</sequence>
<organism evidence="8 9">
    <name type="scientific">Kordiimonas pumila</name>
    <dbReference type="NCBI Taxonomy" id="2161677"/>
    <lineage>
        <taxon>Bacteria</taxon>
        <taxon>Pseudomonadati</taxon>
        <taxon>Pseudomonadota</taxon>
        <taxon>Alphaproteobacteria</taxon>
        <taxon>Kordiimonadales</taxon>
        <taxon>Kordiimonadaceae</taxon>
        <taxon>Kordiimonas</taxon>
    </lineage>
</organism>
<evidence type="ECO:0000256" key="6">
    <source>
        <dbReference type="HAMAP-Rule" id="MF_00073"/>
    </source>
</evidence>
<evidence type="ECO:0000313" key="9">
    <source>
        <dbReference type="Proteomes" id="UP001595444"/>
    </source>
</evidence>
<keyword evidence="9" id="KW-1185">Reference proteome</keyword>
<comment type="similarity">
    <text evidence="1 6">Belongs to the NusB family.</text>
</comment>
<evidence type="ECO:0000256" key="3">
    <source>
        <dbReference type="ARBA" id="ARBA00022884"/>
    </source>
</evidence>
<dbReference type="NCBIfam" id="TIGR01951">
    <property type="entry name" value="nusB"/>
    <property type="match status" value="1"/>
</dbReference>
<proteinExistence type="inferred from homology"/>
<evidence type="ECO:0000256" key="4">
    <source>
        <dbReference type="ARBA" id="ARBA00023015"/>
    </source>
</evidence>
<keyword evidence="3 6" id="KW-0694">RNA-binding</keyword>
<dbReference type="SUPFAM" id="SSF48013">
    <property type="entry name" value="NusB-like"/>
    <property type="match status" value="1"/>
</dbReference>
<gene>
    <name evidence="6 8" type="primary">nusB</name>
    <name evidence="8" type="ORF">ACFOKA_04530</name>
</gene>
<protein>
    <recommendedName>
        <fullName evidence="6">Transcription antitermination protein NusB</fullName>
    </recommendedName>
    <alternativeName>
        <fullName evidence="6">Antitermination factor NusB</fullName>
    </alternativeName>
</protein>
<dbReference type="Gene3D" id="1.10.940.10">
    <property type="entry name" value="NusB-like"/>
    <property type="match status" value="1"/>
</dbReference>
<comment type="function">
    <text evidence="6">Involved in transcription antitermination. Required for transcription of ribosomal RNA (rRNA) genes. Binds specifically to the boxA antiterminator sequence of the ribosomal RNA (rrn) operons.</text>
</comment>
<dbReference type="EMBL" id="JBHRSL010000002">
    <property type="protein sequence ID" value="MFC3051164.1"/>
    <property type="molecule type" value="Genomic_DNA"/>
</dbReference>
<evidence type="ECO:0000256" key="2">
    <source>
        <dbReference type="ARBA" id="ARBA00022814"/>
    </source>
</evidence>
<feature type="domain" description="NusB/RsmB/TIM44" evidence="7">
    <location>
        <begin position="16"/>
        <end position="151"/>
    </location>
</feature>
<reference evidence="9" key="1">
    <citation type="journal article" date="2019" name="Int. J. Syst. Evol. Microbiol.">
        <title>The Global Catalogue of Microorganisms (GCM) 10K type strain sequencing project: providing services to taxonomists for standard genome sequencing and annotation.</title>
        <authorList>
            <consortium name="The Broad Institute Genomics Platform"/>
            <consortium name="The Broad Institute Genome Sequencing Center for Infectious Disease"/>
            <person name="Wu L."/>
            <person name="Ma J."/>
        </authorList>
    </citation>
    <scope>NUCLEOTIDE SEQUENCE [LARGE SCALE GENOMIC DNA]</scope>
    <source>
        <strain evidence="9">KCTC 62164</strain>
    </source>
</reference>
<dbReference type="RefSeq" id="WP_228073412.1">
    <property type="nucleotide sequence ID" value="NZ_CP061205.1"/>
</dbReference>
<name>A0ABV7D374_9PROT</name>
<dbReference type="InterPro" id="IPR006027">
    <property type="entry name" value="NusB_RsmB_TIM44"/>
</dbReference>
<keyword evidence="4 6" id="KW-0805">Transcription regulation</keyword>